<dbReference type="eggNOG" id="COG0147">
    <property type="taxonomic scope" value="Bacteria"/>
</dbReference>
<dbReference type="InterPro" id="IPR019999">
    <property type="entry name" value="Anth_synth_I-like"/>
</dbReference>
<dbReference type="PRINTS" id="PR00095">
    <property type="entry name" value="ANTSNTHASEI"/>
</dbReference>
<dbReference type="InParanoid" id="A0LVZ0"/>
<dbReference type="EMBL" id="CP000481">
    <property type="protein sequence ID" value="ABK53600.1"/>
    <property type="molecule type" value="Genomic_DNA"/>
</dbReference>
<evidence type="ECO:0000256" key="2">
    <source>
        <dbReference type="ARBA" id="ARBA00022679"/>
    </source>
</evidence>
<feature type="domain" description="Anthranilate synthase component I N-terminal" evidence="5">
    <location>
        <begin position="73"/>
        <end position="170"/>
    </location>
</feature>
<dbReference type="SUPFAM" id="SSF56322">
    <property type="entry name" value="ADC synthase"/>
    <property type="match status" value="1"/>
</dbReference>
<dbReference type="PANTHER" id="PTHR11236:SF18">
    <property type="entry name" value="AMINODEOXYCHORISMATE SYNTHASE"/>
    <property type="match status" value="1"/>
</dbReference>
<dbReference type="InterPro" id="IPR005802">
    <property type="entry name" value="ADC_synth_comp_1"/>
</dbReference>
<dbReference type="NCBIfam" id="TIGR00553">
    <property type="entry name" value="pabB"/>
    <property type="match status" value="1"/>
</dbReference>
<dbReference type="Proteomes" id="UP000008221">
    <property type="component" value="Chromosome"/>
</dbReference>
<dbReference type="STRING" id="351607.Acel_1828"/>
<evidence type="ECO:0000259" key="5">
    <source>
        <dbReference type="Pfam" id="PF04715"/>
    </source>
</evidence>
<dbReference type="Pfam" id="PF00425">
    <property type="entry name" value="Chorismate_bind"/>
    <property type="match status" value="1"/>
</dbReference>
<proteinExistence type="predicted"/>
<keyword evidence="2" id="KW-0808">Transferase</keyword>
<dbReference type="KEGG" id="ace:Acel_1828"/>
<keyword evidence="7" id="KW-1185">Reference proteome</keyword>
<dbReference type="InterPro" id="IPR006805">
    <property type="entry name" value="Anth_synth_I_N"/>
</dbReference>
<dbReference type="InterPro" id="IPR015890">
    <property type="entry name" value="Chorismate_C"/>
</dbReference>
<accession>A0LVZ0</accession>
<evidence type="ECO:0000313" key="6">
    <source>
        <dbReference type="EMBL" id="ABK53600.1"/>
    </source>
</evidence>
<dbReference type="Gene3D" id="3.60.120.10">
    <property type="entry name" value="Anthranilate synthase"/>
    <property type="match status" value="1"/>
</dbReference>
<evidence type="ECO:0000256" key="3">
    <source>
        <dbReference type="SAM" id="MobiDB-lite"/>
    </source>
</evidence>
<protein>
    <recommendedName>
        <fullName evidence="1">aminodeoxychorismate synthase</fullName>
        <ecNumber evidence="1">2.6.1.85</ecNumber>
    </recommendedName>
</protein>
<dbReference type="Pfam" id="PF04715">
    <property type="entry name" value="Anth_synt_I_N"/>
    <property type="match status" value="1"/>
</dbReference>
<dbReference type="HOGENOM" id="CLU_006493_7_0_11"/>
<reference evidence="6 7" key="1">
    <citation type="journal article" date="2009" name="Genome Res.">
        <title>Complete genome of the cellulolytic thermophile Acidothermus cellulolyticus 11B provides insights into its ecophysiological and evolutionary adaptations.</title>
        <authorList>
            <person name="Barabote R.D."/>
            <person name="Xie G."/>
            <person name="Leu D.H."/>
            <person name="Normand P."/>
            <person name="Necsulea A."/>
            <person name="Daubin V."/>
            <person name="Medigue C."/>
            <person name="Adney W.S."/>
            <person name="Xu X.C."/>
            <person name="Lapidus A."/>
            <person name="Parales R.E."/>
            <person name="Detter C."/>
            <person name="Pujic P."/>
            <person name="Bruce D."/>
            <person name="Lavire C."/>
            <person name="Challacombe J.F."/>
            <person name="Brettin T.S."/>
            <person name="Berry A.M."/>
        </authorList>
    </citation>
    <scope>NUCLEOTIDE SEQUENCE [LARGE SCALE GENOMIC DNA]</scope>
    <source>
        <strain evidence="7">ATCC 43068 / DSM 8971 / 11B</strain>
    </source>
</reference>
<evidence type="ECO:0000313" key="7">
    <source>
        <dbReference type="Proteomes" id="UP000008221"/>
    </source>
</evidence>
<dbReference type="GO" id="GO:0000162">
    <property type="term" value="P:L-tryptophan biosynthetic process"/>
    <property type="evidence" value="ECO:0007669"/>
    <property type="project" value="TreeGrafter"/>
</dbReference>
<dbReference type="GO" id="GO:0009396">
    <property type="term" value="P:folic acid-containing compound biosynthetic process"/>
    <property type="evidence" value="ECO:0007669"/>
    <property type="project" value="InterPro"/>
</dbReference>
<dbReference type="InterPro" id="IPR005801">
    <property type="entry name" value="ADC_synthase"/>
</dbReference>
<dbReference type="GO" id="GO:0005737">
    <property type="term" value="C:cytoplasm"/>
    <property type="evidence" value="ECO:0007669"/>
    <property type="project" value="TreeGrafter"/>
</dbReference>
<feature type="region of interest" description="Disordered" evidence="3">
    <location>
        <begin position="195"/>
        <end position="214"/>
    </location>
</feature>
<feature type="domain" description="Chorismate-utilising enzyme C-terminal" evidence="4">
    <location>
        <begin position="245"/>
        <end position="497"/>
    </location>
</feature>
<dbReference type="GO" id="GO:0008153">
    <property type="term" value="P:4-aminobenzoate biosynthetic process"/>
    <property type="evidence" value="ECO:0007669"/>
    <property type="project" value="TreeGrafter"/>
</dbReference>
<dbReference type="PANTHER" id="PTHR11236">
    <property type="entry name" value="AMINOBENZOATE/ANTHRANILATE SYNTHASE"/>
    <property type="match status" value="1"/>
</dbReference>
<name>A0LVZ0_ACIC1</name>
<dbReference type="AlphaFoldDB" id="A0LVZ0"/>
<evidence type="ECO:0000256" key="1">
    <source>
        <dbReference type="ARBA" id="ARBA00013139"/>
    </source>
</evidence>
<gene>
    <name evidence="6" type="ordered locus">Acel_1828</name>
</gene>
<sequence>MSARNPIVVRRWDAVPDPAAAYDALFAGRLGAFWLDGEYSAVLDGDPMSTLAADDRPGWGCSILGAADGPLGEFLSYDVETGTLAVRTAQTTRTYRVADIFSYLNEQIAARHITAPCGIPGDIAPGYVGYLGYELKALTGGRAVHRSPFPDAALTFADRLLLLDHHSGATYALALTGSASETWFARVERALADAPTRHVRGPRSPSQLGPASVPTRQDAVVRLAALAVTEEFSSPYPVTPRHDAAAYRARIEECRRDIAAGDAYELCLTTMLTTPRVDPLRLFHTVRAVTPAPYAALLEFPDAAVVCASPELFCTVDAAGWVTSGPIKGTRRRSADPLVDAALRRDLATCAKDRAENVMIVDLLRNDLGRVCRPGTIDVSRLCAVETYPTVHQLVSTIRGRLNPDASAIDAVRAAFPPGSMTGAPKIRSMEILDAREGGPRGVYSGALGWFSLTGTARLAVVIRTAVIDADTVHIGTGGAITIDSDPDAEIAETAAKAAGMLHAIRLSRRPAAPYGSV</sequence>
<dbReference type="GO" id="GO:0046820">
    <property type="term" value="F:4-amino-4-deoxychorismate synthase activity"/>
    <property type="evidence" value="ECO:0007669"/>
    <property type="project" value="UniProtKB-EC"/>
</dbReference>
<evidence type="ECO:0000259" key="4">
    <source>
        <dbReference type="Pfam" id="PF00425"/>
    </source>
</evidence>
<dbReference type="EC" id="2.6.1.85" evidence="1"/>
<organism evidence="6 7">
    <name type="scientific">Acidothermus cellulolyticus (strain ATCC 43068 / DSM 8971 / 11B)</name>
    <dbReference type="NCBI Taxonomy" id="351607"/>
    <lineage>
        <taxon>Bacteria</taxon>
        <taxon>Bacillati</taxon>
        <taxon>Actinomycetota</taxon>
        <taxon>Actinomycetes</taxon>
        <taxon>Acidothermales</taxon>
        <taxon>Acidothermaceae</taxon>
        <taxon>Acidothermus</taxon>
    </lineage>
</organism>